<keyword evidence="1" id="KW-0472">Membrane</keyword>
<gene>
    <name evidence="2" type="ORF">ENO59_12490</name>
</gene>
<feature type="transmembrane region" description="Helical" evidence="1">
    <location>
        <begin position="80"/>
        <end position="96"/>
    </location>
</feature>
<sequence length="142" mass="15761">MSSARSAKQGGWLWDRLGIWLSGICLVHCLLLPITLFLLPLGAMLLTWHEDVHLAFALLLVPTTLLAFYQGYRCHHQKRVLGWFGVGLSLVLLASFPGHDVLGVIGGTAVTMLGSGLLIWGHWQNWRLRAHCDVALAREEDP</sequence>
<accession>A0A7V2B2V7</accession>
<feature type="transmembrane region" description="Helical" evidence="1">
    <location>
        <begin position="102"/>
        <end position="120"/>
    </location>
</feature>
<comment type="caution">
    <text evidence="2">The sequence shown here is derived from an EMBL/GenBank/DDBJ whole genome shotgun (WGS) entry which is preliminary data.</text>
</comment>
<keyword evidence="1" id="KW-1133">Transmembrane helix</keyword>
<evidence type="ECO:0000256" key="1">
    <source>
        <dbReference type="SAM" id="Phobius"/>
    </source>
</evidence>
<protein>
    <submittedName>
        <fullName evidence="2">MerC domain-containing protein</fullName>
    </submittedName>
</protein>
<organism evidence="2">
    <name type="scientific">Rhodothermus marinus</name>
    <name type="common">Rhodothermus obamensis</name>
    <dbReference type="NCBI Taxonomy" id="29549"/>
    <lineage>
        <taxon>Bacteria</taxon>
        <taxon>Pseudomonadati</taxon>
        <taxon>Rhodothermota</taxon>
        <taxon>Rhodothermia</taxon>
        <taxon>Rhodothermales</taxon>
        <taxon>Rhodothermaceae</taxon>
        <taxon>Rhodothermus</taxon>
    </lineage>
</organism>
<dbReference type="Pfam" id="PF03203">
    <property type="entry name" value="MerC"/>
    <property type="match status" value="1"/>
</dbReference>
<proteinExistence type="predicted"/>
<evidence type="ECO:0000313" key="2">
    <source>
        <dbReference type="EMBL" id="HER97301.1"/>
    </source>
</evidence>
<dbReference type="GO" id="GO:0015097">
    <property type="term" value="F:mercury ion transmembrane transporter activity"/>
    <property type="evidence" value="ECO:0007669"/>
    <property type="project" value="InterPro"/>
</dbReference>
<dbReference type="InterPro" id="IPR004891">
    <property type="entry name" value="Mercury-R_MerC"/>
</dbReference>
<dbReference type="AlphaFoldDB" id="A0A7V2B2V7"/>
<reference evidence="2" key="1">
    <citation type="journal article" date="2020" name="mSystems">
        <title>Genome- and Community-Level Interaction Insights into Carbon Utilization and Element Cycling Functions of Hydrothermarchaeota in Hydrothermal Sediment.</title>
        <authorList>
            <person name="Zhou Z."/>
            <person name="Liu Y."/>
            <person name="Xu W."/>
            <person name="Pan J."/>
            <person name="Luo Z.H."/>
            <person name="Li M."/>
        </authorList>
    </citation>
    <scope>NUCLEOTIDE SEQUENCE [LARGE SCALE GENOMIC DNA]</scope>
    <source>
        <strain evidence="2">SpSt-143</strain>
    </source>
</reference>
<dbReference type="EMBL" id="DSGB01000007">
    <property type="protein sequence ID" value="HER97301.1"/>
    <property type="molecule type" value="Genomic_DNA"/>
</dbReference>
<feature type="transmembrane region" description="Helical" evidence="1">
    <location>
        <begin position="20"/>
        <end position="46"/>
    </location>
</feature>
<dbReference type="GO" id="GO:0016020">
    <property type="term" value="C:membrane"/>
    <property type="evidence" value="ECO:0007669"/>
    <property type="project" value="InterPro"/>
</dbReference>
<feature type="transmembrane region" description="Helical" evidence="1">
    <location>
        <begin position="52"/>
        <end position="68"/>
    </location>
</feature>
<keyword evidence="1" id="KW-0812">Transmembrane</keyword>
<name>A0A7V2B2V7_RHOMR</name>